<organism evidence="1 2">
    <name type="scientific">Cucurbita moschata</name>
    <name type="common">Winter crookneck squash</name>
    <name type="synonym">Cucurbita pepo var. moschata</name>
    <dbReference type="NCBI Taxonomy" id="3662"/>
    <lineage>
        <taxon>Eukaryota</taxon>
        <taxon>Viridiplantae</taxon>
        <taxon>Streptophyta</taxon>
        <taxon>Embryophyta</taxon>
        <taxon>Tracheophyta</taxon>
        <taxon>Spermatophyta</taxon>
        <taxon>Magnoliopsida</taxon>
        <taxon>eudicotyledons</taxon>
        <taxon>Gunneridae</taxon>
        <taxon>Pentapetalae</taxon>
        <taxon>rosids</taxon>
        <taxon>fabids</taxon>
        <taxon>Cucurbitales</taxon>
        <taxon>Cucurbitaceae</taxon>
        <taxon>Cucurbiteae</taxon>
        <taxon>Cucurbita</taxon>
    </lineage>
</organism>
<proteinExistence type="predicted"/>
<dbReference type="SUPFAM" id="SSF55979">
    <property type="entry name" value="DNA clamp"/>
    <property type="match status" value="1"/>
</dbReference>
<evidence type="ECO:0000313" key="2">
    <source>
        <dbReference type="RefSeq" id="XP_022959375.1"/>
    </source>
</evidence>
<dbReference type="Gene3D" id="3.70.10.10">
    <property type="match status" value="1"/>
</dbReference>
<dbReference type="KEGG" id="cmos:111460364"/>
<dbReference type="GeneID" id="111460364"/>
<dbReference type="AlphaFoldDB" id="A0A6J1H641"/>
<accession>A0A6J1H641</accession>
<name>A0A6J1H641_CUCMO</name>
<reference evidence="2" key="1">
    <citation type="submission" date="2025-08" db="UniProtKB">
        <authorList>
            <consortium name="RefSeq"/>
        </authorList>
    </citation>
    <scope>IDENTIFICATION</scope>
    <source>
        <tissue evidence="2">Young leaves</tissue>
    </source>
</reference>
<dbReference type="RefSeq" id="XP_022959375.1">
    <property type="nucleotide sequence ID" value="XM_023103607.1"/>
</dbReference>
<gene>
    <name evidence="2" type="primary">LOC111460364</name>
</gene>
<evidence type="ECO:0000313" key="1">
    <source>
        <dbReference type="Proteomes" id="UP000504609"/>
    </source>
</evidence>
<dbReference type="InterPro" id="IPR046938">
    <property type="entry name" value="DNA_clamp_sf"/>
</dbReference>
<keyword evidence="1" id="KW-1185">Reference proteome</keyword>
<protein>
    <submittedName>
        <fullName evidence="2">Uncharacterized protein LOC111460364</fullName>
    </submittedName>
</protein>
<dbReference type="Proteomes" id="UP000504609">
    <property type="component" value="Unplaced"/>
</dbReference>
<sequence>MLSFDVPIDAIEEATLILKRMNDSGNFKSFRGMLIFTISQTSPICFVSFQMMPSFFTQYLCDQHHCANFSVDQLFRTLTNLKQVGFFAFTFSLDEYRHCVHLTFTSHVRGATMTTIPTLIPVVPIDEELIAKVDYSSFFSIDSEQFKLLVIWIGANKVTATLTRSRIKFINPSGEFVLTQQERKCIIGGIREGDEIRFSITLLPIEFFNSFTSKRMWFFKTYDSNGTLIISPMGLHAEIWSYFPGRLR</sequence>